<dbReference type="Gene3D" id="3.40.1260.10">
    <property type="entry name" value="DsrEFH-like"/>
    <property type="match status" value="1"/>
</dbReference>
<dbReference type="InterPro" id="IPR003787">
    <property type="entry name" value="Sulphur_relay_DsrE/F-like"/>
</dbReference>
<dbReference type="Proteomes" id="UP001501490">
    <property type="component" value="Unassembled WGS sequence"/>
</dbReference>
<accession>A0ABP6ZKA9</accession>
<dbReference type="RefSeq" id="WP_344801924.1">
    <property type="nucleotide sequence ID" value="NZ_BAABAB010000006.1"/>
</dbReference>
<evidence type="ECO:0000313" key="1">
    <source>
        <dbReference type="EMBL" id="GAA3609767.1"/>
    </source>
</evidence>
<dbReference type="Pfam" id="PF02635">
    <property type="entry name" value="DsrE"/>
    <property type="match status" value="1"/>
</dbReference>
<dbReference type="InterPro" id="IPR027396">
    <property type="entry name" value="DsrEFH-like"/>
</dbReference>
<protein>
    <submittedName>
        <fullName evidence="1">DsrE family protein</fullName>
    </submittedName>
</protein>
<dbReference type="SUPFAM" id="SSF75169">
    <property type="entry name" value="DsrEFH-like"/>
    <property type="match status" value="1"/>
</dbReference>
<comment type="caution">
    <text evidence="1">The sequence shown here is derived from an EMBL/GenBank/DDBJ whole genome shotgun (WGS) entry which is preliminary data.</text>
</comment>
<dbReference type="EMBL" id="BAABAB010000006">
    <property type="protein sequence ID" value="GAA3609767.1"/>
    <property type="molecule type" value="Genomic_DNA"/>
</dbReference>
<proteinExistence type="predicted"/>
<organism evidence="1 2">
    <name type="scientific">Microlunatus ginsengisoli</name>
    <dbReference type="NCBI Taxonomy" id="363863"/>
    <lineage>
        <taxon>Bacteria</taxon>
        <taxon>Bacillati</taxon>
        <taxon>Actinomycetota</taxon>
        <taxon>Actinomycetes</taxon>
        <taxon>Propionibacteriales</taxon>
        <taxon>Propionibacteriaceae</taxon>
        <taxon>Microlunatus</taxon>
    </lineage>
</organism>
<name>A0ABP6ZKA9_9ACTN</name>
<keyword evidence="2" id="KW-1185">Reference proteome</keyword>
<reference evidence="2" key="1">
    <citation type="journal article" date="2019" name="Int. J. Syst. Evol. Microbiol.">
        <title>The Global Catalogue of Microorganisms (GCM) 10K type strain sequencing project: providing services to taxonomists for standard genome sequencing and annotation.</title>
        <authorList>
            <consortium name="The Broad Institute Genomics Platform"/>
            <consortium name="The Broad Institute Genome Sequencing Center for Infectious Disease"/>
            <person name="Wu L."/>
            <person name="Ma J."/>
        </authorList>
    </citation>
    <scope>NUCLEOTIDE SEQUENCE [LARGE SCALE GENOMIC DNA]</scope>
    <source>
        <strain evidence="2">JCM 16929</strain>
    </source>
</reference>
<evidence type="ECO:0000313" key="2">
    <source>
        <dbReference type="Proteomes" id="UP001501490"/>
    </source>
</evidence>
<sequence>MRALLVKITCGAEAPERANQGWTVAAMGLAAGAEVAVWLTGDAVWFAVPGRQPDLALPHATPVADLVETVRAGGSIRVCSQCAARRALSANDLVEGTVIAGAAQFVEAALTDGVQALIY</sequence>
<gene>
    <name evidence="1" type="ORF">GCM10022236_09310</name>
</gene>